<dbReference type="GO" id="GO:0009279">
    <property type="term" value="C:cell outer membrane"/>
    <property type="evidence" value="ECO:0007669"/>
    <property type="project" value="InterPro"/>
</dbReference>
<organism evidence="2 3">
    <name type="scientific">Fusobacterium ulcerans 12-1B</name>
    <dbReference type="NCBI Taxonomy" id="457404"/>
    <lineage>
        <taxon>Bacteria</taxon>
        <taxon>Fusobacteriati</taxon>
        <taxon>Fusobacteriota</taxon>
        <taxon>Fusobacteriia</taxon>
        <taxon>Fusobacteriales</taxon>
        <taxon>Fusobacteriaceae</taxon>
        <taxon>Fusobacterium</taxon>
    </lineage>
</organism>
<sequence length="315" mass="35887">MLKKEFLILFAFVSSGALAQSSNSLNFSLGTVNGKAGEYVYIPETGEKVSYLDWKIKNVPVFILDYTHTRGNIEFQIGLKKNFGSKSSGRMKDYDWYSSDDLGENGVTPDDYGKLSNFSDNKNYVDNLLMFDTNIKYWFNHSESLKSGPILGFKYDYFKFYAKGGNQYDYLLDGSVEVIEGDFSKKSIEYSQKFFTPYVGYGVSYTYEKLILNFEIKGSLYGRAKAKDKHLERGPMEDKEKYKNMKNLGVKFVATYPITSSIDINGTLEYSKYFHKKKSTTDFTTEDGEKINGIKDLSGIKNSSYVVSLGVAYKF</sequence>
<dbReference type="Gene3D" id="2.40.128.90">
    <property type="entry name" value="OMPT-like"/>
    <property type="match status" value="1"/>
</dbReference>
<evidence type="ECO:0000313" key="2">
    <source>
        <dbReference type="EMBL" id="EHO85139.1"/>
    </source>
</evidence>
<dbReference type="GO" id="GO:0004190">
    <property type="term" value="F:aspartic-type endopeptidase activity"/>
    <property type="evidence" value="ECO:0007669"/>
    <property type="project" value="InterPro"/>
</dbReference>
<dbReference type="InterPro" id="IPR053724">
    <property type="entry name" value="OMP_A26_sf"/>
</dbReference>
<reference evidence="2 3" key="1">
    <citation type="submission" date="2012-07" db="EMBL/GenBank/DDBJ databases">
        <title>The Genome Sequence of Fusobacterium ulcerans 12_1B.</title>
        <authorList>
            <consortium name="The Broad Institute Genome Sequencing Platform"/>
            <person name="Earl A."/>
            <person name="Ward D."/>
            <person name="Feldgarden M."/>
            <person name="Gevers D."/>
            <person name="Strauss J."/>
            <person name="Ambrose C.E."/>
            <person name="Allen-Vercoe E."/>
            <person name="Walker B."/>
            <person name="Young S.K."/>
            <person name="Zeng Q."/>
            <person name="Gargeya S."/>
            <person name="Fitzgerald M."/>
            <person name="Haas B."/>
            <person name="Abouelleil A."/>
            <person name="Alvarado L."/>
            <person name="Arachchi H.M."/>
            <person name="Berlin A.M."/>
            <person name="Chapman S.B."/>
            <person name="Goldberg J."/>
            <person name="Griggs A."/>
            <person name="Gujja S."/>
            <person name="Hansen M."/>
            <person name="Howarth C."/>
            <person name="Imamovic A."/>
            <person name="Larimer J."/>
            <person name="McCowen C."/>
            <person name="Montmayeur A."/>
            <person name="Murphy C."/>
            <person name="Neiman D."/>
            <person name="Pearson M."/>
            <person name="Priest M."/>
            <person name="Roberts A."/>
            <person name="Saif S."/>
            <person name="Shea T."/>
            <person name="Sisk P."/>
            <person name="Sykes S."/>
            <person name="Wortman J."/>
            <person name="Nusbaum C."/>
            <person name="Birren B."/>
        </authorList>
    </citation>
    <scope>NUCLEOTIDE SEQUENCE [LARGE SCALE GENOMIC DNA]</scope>
    <source>
        <strain evidence="2 3">12_1B</strain>
    </source>
</reference>
<evidence type="ECO:0000313" key="3">
    <source>
        <dbReference type="Proteomes" id="UP000003233"/>
    </source>
</evidence>
<dbReference type="HOGENOM" id="CLU_063041_1_0_0"/>
<feature type="signal peptide" evidence="1">
    <location>
        <begin position="1"/>
        <end position="19"/>
    </location>
</feature>
<comment type="caution">
    <text evidence="2">The sequence shown here is derived from an EMBL/GenBank/DDBJ whole genome shotgun (WGS) entry which is preliminary data.</text>
</comment>
<dbReference type="GO" id="GO:0006508">
    <property type="term" value="P:proteolysis"/>
    <property type="evidence" value="ECO:0007669"/>
    <property type="project" value="InterPro"/>
</dbReference>
<dbReference type="SUPFAM" id="SSF69917">
    <property type="entry name" value="OMPT-like"/>
    <property type="match status" value="1"/>
</dbReference>
<dbReference type="Pfam" id="PF01278">
    <property type="entry name" value="Omptin"/>
    <property type="match status" value="1"/>
</dbReference>
<dbReference type="AlphaFoldDB" id="H1PNS0"/>
<evidence type="ECO:0008006" key="4">
    <source>
        <dbReference type="Google" id="ProtNLM"/>
    </source>
</evidence>
<protein>
    <recommendedName>
        <fullName evidence="4">Omptin family outer membrane protease</fullName>
    </recommendedName>
</protein>
<dbReference type="InterPro" id="IPR000036">
    <property type="entry name" value="Peptidase_A26_omptin"/>
</dbReference>
<dbReference type="EMBL" id="AGWJ02000007">
    <property type="protein sequence ID" value="EHO85139.1"/>
    <property type="molecule type" value="Genomic_DNA"/>
</dbReference>
<gene>
    <name evidence="2" type="ORF">HMPREF0402_00063</name>
</gene>
<dbReference type="InterPro" id="IPR020080">
    <property type="entry name" value="OM_adhesin/peptidase_omptin"/>
</dbReference>
<accession>H1PNS0</accession>
<dbReference type="PATRIC" id="fig|457404.5.peg.1163"/>
<dbReference type="RefSeq" id="WP_008695335.1">
    <property type="nucleotide sequence ID" value="NZ_KE161007.1"/>
</dbReference>
<proteinExistence type="predicted"/>
<name>H1PNS0_9FUSO</name>
<evidence type="ECO:0000256" key="1">
    <source>
        <dbReference type="SAM" id="SignalP"/>
    </source>
</evidence>
<dbReference type="Proteomes" id="UP000003233">
    <property type="component" value="Unassembled WGS sequence"/>
</dbReference>
<dbReference type="PRINTS" id="PR00482">
    <property type="entry name" value="OMPTIN"/>
</dbReference>
<keyword evidence="3" id="KW-1185">Reference proteome</keyword>
<dbReference type="BioCyc" id="FSP457404-HMP:GTSQ-64-MONOMER"/>
<keyword evidence="1" id="KW-0732">Signal</keyword>
<feature type="chain" id="PRO_5003552306" description="Omptin family outer membrane protease" evidence="1">
    <location>
        <begin position="20"/>
        <end position="315"/>
    </location>
</feature>